<dbReference type="Pfam" id="PF14659">
    <property type="entry name" value="Phage_int_SAM_3"/>
    <property type="match status" value="1"/>
</dbReference>
<organism evidence="8 9">
    <name type="scientific">Actinoalloteichus fjordicus</name>
    <dbReference type="NCBI Taxonomy" id="1612552"/>
    <lineage>
        <taxon>Bacteria</taxon>
        <taxon>Bacillati</taxon>
        <taxon>Actinomycetota</taxon>
        <taxon>Actinomycetes</taxon>
        <taxon>Pseudonocardiales</taxon>
        <taxon>Pseudonocardiaceae</taxon>
        <taxon>Actinoalloteichus</taxon>
    </lineage>
</organism>
<dbReference type="Gene3D" id="1.10.150.130">
    <property type="match status" value="1"/>
</dbReference>
<dbReference type="Proteomes" id="UP000185511">
    <property type="component" value="Chromosome"/>
</dbReference>
<feature type="domain" description="Tyr recombinase" evidence="6">
    <location>
        <begin position="158"/>
        <end position="352"/>
    </location>
</feature>
<dbReference type="RefSeq" id="WP_075764676.1">
    <property type="nucleotide sequence ID" value="NZ_CP016076.1"/>
</dbReference>
<protein>
    <submittedName>
        <fullName evidence="8">Site-specific recombinase XerC</fullName>
    </submittedName>
</protein>
<keyword evidence="4" id="KW-0233">DNA recombination</keyword>
<dbReference type="SUPFAM" id="SSF56349">
    <property type="entry name" value="DNA breaking-rejoining enzymes"/>
    <property type="match status" value="1"/>
</dbReference>
<dbReference type="InterPro" id="IPR004107">
    <property type="entry name" value="Integrase_SAM-like_N"/>
</dbReference>
<dbReference type="PANTHER" id="PTHR30629:SF2">
    <property type="entry name" value="PROPHAGE INTEGRASE INTS-RELATED"/>
    <property type="match status" value="1"/>
</dbReference>
<sequence>MAWAERRGSGYRVRYRLPDGSLTSEAGFVSMAAARERAADVESDQRRGTFVDPSAGRVSLREWVQEWEQAHDVSRGTWAKYQSHLRNHILPRFGDLPLSEISRMAVKSWVKQLRRRLAEPTVADVVSQFSMILGEAVEEGLIGTNPCRRLRVSVGAGEERPHAAPWQVERIAGRLDATHRLLVVTGAYTGLRWGELAGLRWTGVDMTAGTIRVDARFGALHEIGGRVELGPPKTPASVRLVHLPPFLRDSLRAHRNEQDHEHVFTGTDGGLLRRSNFRDRFWVPAVAGLPRRGWAPLLPGFHFHDLRHTHKTWLIEDTVPEVLQHKRLGHRMRGVAGIYSHVTQDMIDRMLDGLQRRWERSTVSTTETDSPEHIPR</sequence>
<dbReference type="Gene3D" id="1.10.443.10">
    <property type="entry name" value="Intergrase catalytic core"/>
    <property type="match status" value="1"/>
</dbReference>
<dbReference type="PROSITE" id="PS51900">
    <property type="entry name" value="CB"/>
    <property type="match status" value="1"/>
</dbReference>
<evidence type="ECO:0000256" key="4">
    <source>
        <dbReference type="ARBA" id="ARBA00023172"/>
    </source>
</evidence>
<evidence type="ECO:0000256" key="1">
    <source>
        <dbReference type="ARBA" id="ARBA00008857"/>
    </source>
</evidence>
<name>A0AAC9LDA7_9PSEU</name>
<dbReference type="Pfam" id="PF00589">
    <property type="entry name" value="Phage_integrase"/>
    <property type="match status" value="1"/>
</dbReference>
<dbReference type="GO" id="GO:0015074">
    <property type="term" value="P:DNA integration"/>
    <property type="evidence" value="ECO:0007669"/>
    <property type="project" value="UniProtKB-KW"/>
</dbReference>
<accession>A0AAC9LDA7</accession>
<dbReference type="InterPro" id="IPR044068">
    <property type="entry name" value="CB"/>
</dbReference>
<evidence type="ECO:0000313" key="8">
    <source>
        <dbReference type="EMBL" id="APU15221.1"/>
    </source>
</evidence>
<dbReference type="InterPro" id="IPR013762">
    <property type="entry name" value="Integrase-like_cat_sf"/>
</dbReference>
<keyword evidence="3 5" id="KW-0238">DNA-binding</keyword>
<comment type="similarity">
    <text evidence="1">Belongs to the 'phage' integrase family.</text>
</comment>
<dbReference type="InterPro" id="IPR011010">
    <property type="entry name" value="DNA_brk_join_enz"/>
</dbReference>
<dbReference type="PROSITE" id="PS51898">
    <property type="entry name" value="TYR_RECOMBINASE"/>
    <property type="match status" value="1"/>
</dbReference>
<evidence type="ECO:0000259" key="6">
    <source>
        <dbReference type="PROSITE" id="PS51898"/>
    </source>
</evidence>
<gene>
    <name evidence="8" type="ORF">UA74_15845</name>
</gene>
<keyword evidence="9" id="KW-1185">Reference proteome</keyword>
<evidence type="ECO:0000256" key="2">
    <source>
        <dbReference type="ARBA" id="ARBA00022908"/>
    </source>
</evidence>
<evidence type="ECO:0000256" key="5">
    <source>
        <dbReference type="PROSITE-ProRule" id="PRU01248"/>
    </source>
</evidence>
<dbReference type="GO" id="GO:0003677">
    <property type="term" value="F:DNA binding"/>
    <property type="evidence" value="ECO:0007669"/>
    <property type="project" value="UniProtKB-UniRule"/>
</dbReference>
<dbReference type="GO" id="GO:0006310">
    <property type="term" value="P:DNA recombination"/>
    <property type="evidence" value="ECO:0007669"/>
    <property type="project" value="UniProtKB-KW"/>
</dbReference>
<keyword evidence="2" id="KW-0229">DNA integration</keyword>
<evidence type="ECO:0000313" key="9">
    <source>
        <dbReference type="Proteomes" id="UP000185511"/>
    </source>
</evidence>
<dbReference type="PANTHER" id="PTHR30629">
    <property type="entry name" value="PROPHAGE INTEGRASE"/>
    <property type="match status" value="1"/>
</dbReference>
<dbReference type="AlphaFoldDB" id="A0AAC9LDA7"/>
<feature type="domain" description="Core-binding (CB)" evidence="7">
    <location>
        <begin position="58"/>
        <end position="137"/>
    </location>
</feature>
<dbReference type="CDD" id="cd01189">
    <property type="entry name" value="INT_ICEBs1_C_like"/>
    <property type="match status" value="1"/>
</dbReference>
<dbReference type="InterPro" id="IPR050808">
    <property type="entry name" value="Phage_Integrase"/>
</dbReference>
<evidence type="ECO:0000259" key="7">
    <source>
        <dbReference type="PROSITE" id="PS51900"/>
    </source>
</evidence>
<evidence type="ECO:0000256" key="3">
    <source>
        <dbReference type="ARBA" id="ARBA00023125"/>
    </source>
</evidence>
<dbReference type="InterPro" id="IPR010998">
    <property type="entry name" value="Integrase_recombinase_N"/>
</dbReference>
<reference evidence="9" key="1">
    <citation type="submission" date="2016-06" db="EMBL/GenBank/DDBJ databases">
        <title>Complete genome sequence of Actinoalloteichus fjordicus DSM 46855 (=ADI127-17), type strain of the new species Actinoalloteichus fjordicus.</title>
        <authorList>
            <person name="Ruckert C."/>
            <person name="Nouioui I."/>
            <person name="Willmese J."/>
            <person name="van Wezel G."/>
            <person name="Klenk H.-P."/>
            <person name="Kalinowski J."/>
            <person name="Zotchev S.B."/>
        </authorList>
    </citation>
    <scope>NUCLEOTIDE SEQUENCE [LARGE SCALE GENOMIC DNA]</scope>
    <source>
        <strain evidence="9">ADI127-7</strain>
    </source>
</reference>
<dbReference type="KEGG" id="acad:UA74_15845"/>
<dbReference type="EMBL" id="CP016076">
    <property type="protein sequence ID" value="APU15221.1"/>
    <property type="molecule type" value="Genomic_DNA"/>
</dbReference>
<proteinExistence type="inferred from homology"/>
<dbReference type="InterPro" id="IPR002104">
    <property type="entry name" value="Integrase_catalytic"/>
</dbReference>